<proteinExistence type="predicted"/>
<protein>
    <submittedName>
        <fullName evidence="1">Uncharacterized protein</fullName>
    </submittedName>
</protein>
<organism evidence="1 2">
    <name type="scientific">Neophaeococcomyces mojaviensis</name>
    <dbReference type="NCBI Taxonomy" id="3383035"/>
    <lineage>
        <taxon>Eukaryota</taxon>
        <taxon>Fungi</taxon>
        <taxon>Dikarya</taxon>
        <taxon>Ascomycota</taxon>
        <taxon>Pezizomycotina</taxon>
        <taxon>Eurotiomycetes</taxon>
        <taxon>Chaetothyriomycetidae</taxon>
        <taxon>Chaetothyriales</taxon>
        <taxon>Chaetothyriales incertae sedis</taxon>
        <taxon>Neophaeococcomyces</taxon>
    </lineage>
</organism>
<dbReference type="EMBL" id="JAPDRQ010000075">
    <property type="protein sequence ID" value="KAJ9656624.1"/>
    <property type="molecule type" value="Genomic_DNA"/>
</dbReference>
<reference evidence="1" key="1">
    <citation type="submission" date="2022-10" db="EMBL/GenBank/DDBJ databases">
        <title>Culturing micro-colonial fungi from biological soil crusts in the Mojave desert and describing Neophaeococcomyces mojavensis, and introducing the new genera and species Taxawa tesnikishii.</title>
        <authorList>
            <person name="Kurbessoian T."/>
            <person name="Stajich J.E."/>
        </authorList>
    </citation>
    <scope>NUCLEOTIDE SEQUENCE</scope>
    <source>
        <strain evidence="1">JES_112</strain>
    </source>
</reference>
<evidence type="ECO:0000313" key="1">
    <source>
        <dbReference type="EMBL" id="KAJ9656624.1"/>
    </source>
</evidence>
<gene>
    <name evidence="1" type="ORF">H2198_004858</name>
</gene>
<comment type="caution">
    <text evidence="1">The sequence shown here is derived from an EMBL/GenBank/DDBJ whole genome shotgun (WGS) entry which is preliminary data.</text>
</comment>
<evidence type="ECO:0000313" key="2">
    <source>
        <dbReference type="Proteomes" id="UP001172386"/>
    </source>
</evidence>
<name>A0ACC3A7H1_9EURO</name>
<dbReference type="Proteomes" id="UP001172386">
    <property type="component" value="Unassembled WGS sequence"/>
</dbReference>
<accession>A0ACC3A7H1</accession>
<sequence length="278" mass="30339">MGDNRSYGTTNGGTDATRHGTNASYSTEQDALLPKQDPRAGLRDYLDRNVSRKKADLVLLFTYITTGLLDSTATAVWGSFVSMQTGNTIYVGLGLSDPTKSTRWVKSGTSILAFCFGSFCFARFHRRYSARRRWVMIASTFIQLLCILAAALIVTLTPDDVHDLHWSILVPIGLVAFQSAGQAVISRALQYGSLTSVVLTSIYCDLFSDAKLFAGLTENVERNRRGAAPVLLLFGAIMGGLWAKTEVGITGALWTAAALKLIVVVTWILWPAEKEDET</sequence>
<keyword evidence="2" id="KW-1185">Reference proteome</keyword>